<dbReference type="EMBL" id="VWOX01000014">
    <property type="protein sequence ID" value="KAA5540281.1"/>
    <property type="molecule type" value="Genomic_DNA"/>
</dbReference>
<dbReference type="Gene3D" id="1.10.150.130">
    <property type="match status" value="1"/>
</dbReference>
<organism evidence="8 9">
    <name type="scientific">Roseiconus nitratireducens</name>
    <dbReference type="NCBI Taxonomy" id="2605748"/>
    <lineage>
        <taxon>Bacteria</taxon>
        <taxon>Pseudomonadati</taxon>
        <taxon>Planctomycetota</taxon>
        <taxon>Planctomycetia</taxon>
        <taxon>Pirellulales</taxon>
        <taxon>Pirellulaceae</taxon>
        <taxon>Roseiconus</taxon>
    </lineage>
</organism>
<proteinExistence type="inferred from homology"/>
<dbReference type="Proteomes" id="UP000324479">
    <property type="component" value="Unassembled WGS sequence"/>
</dbReference>
<comment type="caution">
    <text evidence="8">The sequence shown here is derived from an EMBL/GenBank/DDBJ whole genome shotgun (WGS) entry which is preliminary data.</text>
</comment>
<evidence type="ECO:0000313" key="9">
    <source>
        <dbReference type="Proteomes" id="UP000324479"/>
    </source>
</evidence>
<dbReference type="RefSeq" id="WP_150078753.1">
    <property type="nucleotide sequence ID" value="NZ_VWOX01000014.1"/>
</dbReference>
<comment type="similarity">
    <text evidence="1">Belongs to the 'phage' integrase family.</text>
</comment>
<dbReference type="GO" id="GO:0003677">
    <property type="term" value="F:DNA binding"/>
    <property type="evidence" value="ECO:0007669"/>
    <property type="project" value="UniProtKB-UniRule"/>
</dbReference>
<reference evidence="8 9" key="1">
    <citation type="submission" date="2019-08" db="EMBL/GenBank/DDBJ databases">
        <authorList>
            <person name="Dhanesh K."/>
            <person name="Kumar G."/>
            <person name="Sasikala C."/>
            <person name="Venkata Ramana C."/>
        </authorList>
    </citation>
    <scope>NUCLEOTIDE SEQUENCE [LARGE SCALE GENOMIC DNA]</scope>
    <source>
        <strain evidence="8 9">JC645</strain>
    </source>
</reference>
<evidence type="ECO:0000256" key="1">
    <source>
        <dbReference type="ARBA" id="ARBA00008857"/>
    </source>
</evidence>
<dbReference type="AlphaFoldDB" id="A0A5M6CYJ5"/>
<name>A0A5M6CYJ5_9BACT</name>
<keyword evidence="3 5" id="KW-0238">DNA-binding</keyword>
<dbReference type="InterPro" id="IPR002104">
    <property type="entry name" value="Integrase_catalytic"/>
</dbReference>
<dbReference type="PANTHER" id="PTHR30629:SF2">
    <property type="entry name" value="PROPHAGE INTEGRASE INTS-RELATED"/>
    <property type="match status" value="1"/>
</dbReference>
<evidence type="ECO:0000313" key="8">
    <source>
        <dbReference type="EMBL" id="KAA5540281.1"/>
    </source>
</evidence>
<feature type="domain" description="Core-binding (CB)" evidence="7">
    <location>
        <begin position="66"/>
        <end position="154"/>
    </location>
</feature>
<dbReference type="InterPro" id="IPR010998">
    <property type="entry name" value="Integrase_recombinase_N"/>
</dbReference>
<dbReference type="Pfam" id="PF00589">
    <property type="entry name" value="Phage_integrase"/>
    <property type="match status" value="1"/>
</dbReference>
<dbReference type="PROSITE" id="PS51898">
    <property type="entry name" value="TYR_RECOMBINASE"/>
    <property type="match status" value="1"/>
</dbReference>
<keyword evidence="2" id="KW-0229">DNA integration</keyword>
<dbReference type="GO" id="GO:0006310">
    <property type="term" value="P:DNA recombination"/>
    <property type="evidence" value="ECO:0007669"/>
    <property type="project" value="UniProtKB-KW"/>
</dbReference>
<dbReference type="PANTHER" id="PTHR30629">
    <property type="entry name" value="PROPHAGE INTEGRASE"/>
    <property type="match status" value="1"/>
</dbReference>
<evidence type="ECO:0000259" key="6">
    <source>
        <dbReference type="PROSITE" id="PS51898"/>
    </source>
</evidence>
<feature type="domain" description="Tyr recombinase" evidence="6">
    <location>
        <begin position="184"/>
        <end position="365"/>
    </location>
</feature>
<dbReference type="Gene3D" id="1.10.443.10">
    <property type="entry name" value="Intergrase catalytic core"/>
    <property type="match status" value="1"/>
</dbReference>
<evidence type="ECO:0000256" key="3">
    <source>
        <dbReference type="ARBA" id="ARBA00023125"/>
    </source>
</evidence>
<dbReference type="PROSITE" id="PS51900">
    <property type="entry name" value="CB"/>
    <property type="match status" value="1"/>
</dbReference>
<evidence type="ECO:0000256" key="2">
    <source>
        <dbReference type="ARBA" id="ARBA00022908"/>
    </source>
</evidence>
<keyword evidence="9" id="KW-1185">Reference proteome</keyword>
<dbReference type="SUPFAM" id="SSF56349">
    <property type="entry name" value="DNA breaking-rejoining enzymes"/>
    <property type="match status" value="1"/>
</dbReference>
<dbReference type="InterPro" id="IPR044068">
    <property type="entry name" value="CB"/>
</dbReference>
<dbReference type="CDD" id="cd00397">
    <property type="entry name" value="DNA_BRE_C"/>
    <property type="match status" value="1"/>
</dbReference>
<dbReference type="InterPro" id="IPR011010">
    <property type="entry name" value="DNA_brk_join_enz"/>
</dbReference>
<evidence type="ECO:0000259" key="7">
    <source>
        <dbReference type="PROSITE" id="PS51900"/>
    </source>
</evidence>
<dbReference type="InterPro" id="IPR013762">
    <property type="entry name" value="Integrase-like_cat_sf"/>
</dbReference>
<evidence type="ECO:0000256" key="5">
    <source>
        <dbReference type="PROSITE-ProRule" id="PRU01248"/>
    </source>
</evidence>
<protein>
    <submittedName>
        <fullName evidence="8">Tyrosine-type recombinase/integrase</fullName>
    </submittedName>
</protein>
<keyword evidence="4" id="KW-0233">DNA recombination</keyword>
<evidence type="ECO:0000256" key="4">
    <source>
        <dbReference type="ARBA" id="ARBA00023172"/>
    </source>
</evidence>
<sequence>MAQSTSRRKKRKVPLSIHKASGLWCKVRKGKRHYFEKVADDPEGTESLAQWYELLAGKEPKRNGITTIKDVAEAWMQDKRDLLDAKEPELVQDTFDFYKKSCELVFESLGKDTDAESLTPKDFAQLRRDLAKRYGPTALKNRIGNVRSMFNFAVDEGLLKKPAHFGKRFKPPAAKVMRRVRLKKGDQDFTAGEIHTFLDKVEPKWRAMILLGVQAGFGNEDVAFLKSEFIDLESGWLNWPREKTATKRRVPLWAETIQAIRDTIESHPGGSDYLFVGNRGRDYIDYNRTGNNRISGAFKPVLKSVGLPETGRGFYCFRRTFETQAEACGDIIAVKHVMGHIPGENDMSARYRQRVVDKRLRRVVETVHGWLYGEEVDQ</sequence>
<dbReference type="GO" id="GO:0015074">
    <property type="term" value="P:DNA integration"/>
    <property type="evidence" value="ECO:0007669"/>
    <property type="project" value="UniProtKB-KW"/>
</dbReference>
<gene>
    <name evidence="8" type="ORF">FYK55_21895</name>
</gene>
<accession>A0A5M6CYJ5</accession>
<dbReference type="InterPro" id="IPR050808">
    <property type="entry name" value="Phage_Integrase"/>
</dbReference>